<dbReference type="InterPro" id="IPR014777">
    <property type="entry name" value="4pyrrole_Mease_sub1"/>
</dbReference>
<dbReference type="CDD" id="cd11645">
    <property type="entry name" value="Precorrin_2_C20_MT"/>
    <property type="match status" value="1"/>
</dbReference>
<evidence type="ECO:0000259" key="8">
    <source>
        <dbReference type="Pfam" id="PF00590"/>
    </source>
</evidence>
<accession>A0A4Y8RMX5</accession>
<dbReference type="InterPro" id="IPR000878">
    <property type="entry name" value="4pyrrol_Mease"/>
</dbReference>
<dbReference type="GO" id="GO:0009236">
    <property type="term" value="P:cobalamin biosynthetic process"/>
    <property type="evidence" value="ECO:0007669"/>
    <property type="project" value="UniProtKB-UniRule"/>
</dbReference>
<comment type="caution">
    <text evidence="9">The sequence shown here is derived from an EMBL/GenBank/DDBJ whole genome shotgun (WGS) entry which is preliminary data.</text>
</comment>
<keyword evidence="5 9" id="KW-0808">Transferase</keyword>
<name>A0A4Y8RMX5_9HYPH</name>
<comment type="similarity">
    <text evidence="2 7">Belongs to the precorrin methyltransferase family.</text>
</comment>
<dbReference type="EC" id="2.1.1.130" evidence="9"/>
<evidence type="ECO:0000313" key="9">
    <source>
        <dbReference type="EMBL" id="TFF25003.1"/>
    </source>
</evidence>
<protein>
    <submittedName>
        <fullName evidence="9">Precorrin-2 C(20)-methyltransferase</fullName>
        <ecNumber evidence="9">2.1.1.130</ecNumber>
    </submittedName>
</protein>
<reference evidence="9 10" key="1">
    <citation type="submission" date="2019-03" db="EMBL/GenBank/DDBJ databases">
        <title>Jiella endophytica sp. nov., a novel endophytic bacterium isolated from root of Ficus microcarpa Linn. f.</title>
        <authorList>
            <person name="Tuo L."/>
        </authorList>
    </citation>
    <scope>NUCLEOTIDE SEQUENCE [LARGE SCALE GENOMIC DNA]</scope>
    <source>
        <strain evidence="9 10">CBS5Q-3</strain>
    </source>
</reference>
<comment type="pathway">
    <text evidence="1">Cofactor biosynthesis; adenosylcobalamin biosynthesis.</text>
</comment>
<keyword evidence="6" id="KW-0949">S-adenosyl-L-methionine</keyword>
<keyword evidence="4 9" id="KW-0489">Methyltransferase</keyword>
<dbReference type="UniPathway" id="UPA00148"/>
<dbReference type="AlphaFoldDB" id="A0A4Y8RMX5"/>
<evidence type="ECO:0000256" key="4">
    <source>
        <dbReference type="ARBA" id="ARBA00022603"/>
    </source>
</evidence>
<dbReference type="Pfam" id="PF00590">
    <property type="entry name" value="TP_methylase"/>
    <property type="match status" value="1"/>
</dbReference>
<evidence type="ECO:0000256" key="1">
    <source>
        <dbReference type="ARBA" id="ARBA00004953"/>
    </source>
</evidence>
<evidence type="ECO:0000256" key="5">
    <source>
        <dbReference type="ARBA" id="ARBA00022679"/>
    </source>
</evidence>
<dbReference type="Gene3D" id="3.40.1010.10">
    <property type="entry name" value="Cobalt-precorrin-4 Transmethylase, Domain 1"/>
    <property type="match status" value="1"/>
</dbReference>
<sequence length="252" mass="27283">MTGTLYGLGVGPGDPELLTLKAHRILTSAPVVAYPAPDHGASFARSIVAGFLSPRQEEIPIVVPMRVERFPAAEVYDRAAEAIAARLDEGRDVAVLCEGDPFFYGSFMYLFERLADRYPSEIVPGVASPMAAAARALTPLASRNDVLTVIPGPLDDEALAAKLTGAFVIMKLGRHFDRVRALIERLGLLDRAIYCERVTLGEERVLPLAEVSGVAPYFSMILGYRGDEPAIAGRYRQASARRSEPTDRKGPA</sequence>
<dbReference type="SUPFAM" id="SSF53790">
    <property type="entry name" value="Tetrapyrrole methylase"/>
    <property type="match status" value="1"/>
</dbReference>
<dbReference type="GO" id="GO:0030788">
    <property type="term" value="F:precorrin-2 C20-methyltransferase activity"/>
    <property type="evidence" value="ECO:0007669"/>
    <property type="project" value="UniProtKB-EC"/>
</dbReference>
<evidence type="ECO:0000256" key="6">
    <source>
        <dbReference type="ARBA" id="ARBA00022691"/>
    </source>
</evidence>
<evidence type="ECO:0000256" key="7">
    <source>
        <dbReference type="PIRNR" id="PIRNR036427"/>
    </source>
</evidence>
<dbReference type="Gene3D" id="3.30.950.10">
    <property type="entry name" value="Methyltransferase, Cobalt-precorrin-4 Transmethylase, Domain 2"/>
    <property type="match status" value="1"/>
</dbReference>
<evidence type="ECO:0000256" key="2">
    <source>
        <dbReference type="ARBA" id="ARBA00005879"/>
    </source>
</evidence>
<dbReference type="InterPro" id="IPR035996">
    <property type="entry name" value="4pyrrol_Methylase_sf"/>
</dbReference>
<dbReference type="OrthoDB" id="9804789at2"/>
<proteinExistence type="inferred from homology"/>
<keyword evidence="10" id="KW-1185">Reference proteome</keyword>
<dbReference type="InterPro" id="IPR014776">
    <property type="entry name" value="4pyrrole_Mease_sub2"/>
</dbReference>
<keyword evidence="3" id="KW-0169">Cobalamin biosynthesis</keyword>
<dbReference type="EMBL" id="SOZD01000002">
    <property type="protein sequence ID" value="TFF25003.1"/>
    <property type="molecule type" value="Genomic_DNA"/>
</dbReference>
<dbReference type="NCBIfam" id="TIGR01467">
    <property type="entry name" value="cobI_cbiL"/>
    <property type="match status" value="1"/>
</dbReference>
<gene>
    <name evidence="9" type="primary">cobI</name>
    <name evidence="9" type="ORF">E3C22_06370</name>
</gene>
<dbReference type="Proteomes" id="UP000298179">
    <property type="component" value="Unassembled WGS sequence"/>
</dbReference>
<dbReference type="InterPro" id="IPR012382">
    <property type="entry name" value="CobI/CbiL"/>
</dbReference>
<dbReference type="RefSeq" id="WP_134761173.1">
    <property type="nucleotide sequence ID" value="NZ_SOZD01000002.1"/>
</dbReference>
<dbReference type="GO" id="GO:0032259">
    <property type="term" value="P:methylation"/>
    <property type="evidence" value="ECO:0007669"/>
    <property type="project" value="UniProtKB-KW"/>
</dbReference>
<dbReference type="PANTHER" id="PTHR43467">
    <property type="entry name" value="COBALT-PRECORRIN-2 C(20)-METHYLTRANSFERASE"/>
    <property type="match status" value="1"/>
</dbReference>
<evidence type="ECO:0000313" key="10">
    <source>
        <dbReference type="Proteomes" id="UP000298179"/>
    </source>
</evidence>
<evidence type="ECO:0000256" key="3">
    <source>
        <dbReference type="ARBA" id="ARBA00022573"/>
    </source>
</evidence>
<dbReference type="InterPro" id="IPR006364">
    <property type="entry name" value="CobI/CbiL/CobIJ_dom"/>
</dbReference>
<dbReference type="PANTHER" id="PTHR43467:SF2">
    <property type="entry name" value="COBALT-PRECORRIN-2 C(20)-METHYLTRANSFERASE"/>
    <property type="match status" value="1"/>
</dbReference>
<dbReference type="PIRSF" id="PIRSF036427">
    <property type="entry name" value="Precrrn-2_mtase"/>
    <property type="match status" value="1"/>
</dbReference>
<organism evidence="9 10">
    <name type="scientific">Jiella endophytica</name>
    <dbReference type="NCBI Taxonomy" id="2558362"/>
    <lineage>
        <taxon>Bacteria</taxon>
        <taxon>Pseudomonadati</taxon>
        <taxon>Pseudomonadota</taxon>
        <taxon>Alphaproteobacteria</taxon>
        <taxon>Hyphomicrobiales</taxon>
        <taxon>Aurantimonadaceae</taxon>
        <taxon>Jiella</taxon>
    </lineage>
</organism>
<feature type="domain" description="Tetrapyrrole methylase" evidence="8">
    <location>
        <begin position="4"/>
        <end position="207"/>
    </location>
</feature>